<sequence length="196" mass="22344">MQPVVVTYQGAQCGEFTKTMESSPSRLAVSDDSERQPSVRIGNQKKISVKKEGGSNGKRKAKAGKPFESKRMKLNNDMIARLLQLRFKEGEVKRRLVSADTKTKISLAWQNLASILSQDLEKAISREQAYPKYRKLKSMYRKEKRDSKKPENDWSMQVLDEQLWVILNDVFAKKDRISGDVLADTIVDKHNRGAKA</sequence>
<name>A0A225W0I4_9STRA</name>
<dbReference type="AlphaFoldDB" id="A0A225W0I4"/>
<feature type="region of interest" description="Disordered" evidence="1">
    <location>
        <begin position="17"/>
        <end position="64"/>
    </location>
</feature>
<organism evidence="2 3">
    <name type="scientific">Phytophthora megakarya</name>
    <dbReference type="NCBI Taxonomy" id="4795"/>
    <lineage>
        <taxon>Eukaryota</taxon>
        <taxon>Sar</taxon>
        <taxon>Stramenopiles</taxon>
        <taxon>Oomycota</taxon>
        <taxon>Peronosporomycetes</taxon>
        <taxon>Peronosporales</taxon>
        <taxon>Peronosporaceae</taxon>
        <taxon>Phytophthora</taxon>
    </lineage>
</organism>
<comment type="caution">
    <text evidence="2">The sequence shown here is derived from an EMBL/GenBank/DDBJ whole genome shotgun (WGS) entry which is preliminary data.</text>
</comment>
<accession>A0A225W0I4</accession>
<gene>
    <name evidence="2" type="ORF">PHMEG_00015787</name>
</gene>
<evidence type="ECO:0000313" key="2">
    <source>
        <dbReference type="EMBL" id="OWZ11216.1"/>
    </source>
</evidence>
<evidence type="ECO:0000256" key="1">
    <source>
        <dbReference type="SAM" id="MobiDB-lite"/>
    </source>
</evidence>
<proteinExistence type="predicted"/>
<protein>
    <submittedName>
        <fullName evidence="2">Uncharacterized protein</fullName>
    </submittedName>
</protein>
<dbReference type="Proteomes" id="UP000198211">
    <property type="component" value="Unassembled WGS sequence"/>
</dbReference>
<keyword evidence="3" id="KW-1185">Reference proteome</keyword>
<evidence type="ECO:0000313" key="3">
    <source>
        <dbReference type="Proteomes" id="UP000198211"/>
    </source>
</evidence>
<reference evidence="3" key="1">
    <citation type="submission" date="2017-03" db="EMBL/GenBank/DDBJ databases">
        <title>Phytopthora megakarya and P. palmivora, two closely related causual agents of cacao black pod achieved similar genome size and gene model numbers by different mechanisms.</title>
        <authorList>
            <person name="Ali S."/>
            <person name="Shao J."/>
            <person name="Larry D.J."/>
            <person name="Kronmiller B."/>
            <person name="Shen D."/>
            <person name="Strem M.D."/>
            <person name="Melnick R.L."/>
            <person name="Guiltinan M.J."/>
            <person name="Tyler B.M."/>
            <person name="Meinhardt L.W."/>
            <person name="Bailey B.A."/>
        </authorList>
    </citation>
    <scope>NUCLEOTIDE SEQUENCE [LARGE SCALE GENOMIC DNA]</scope>
    <source>
        <strain evidence="3">zdho120</strain>
    </source>
</reference>
<dbReference type="EMBL" id="NBNE01002190">
    <property type="protein sequence ID" value="OWZ11216.1"/>
    <property type="molecule type" value="Genomic_DNA"/>
</dbReference>